<gene>
    <name evidence="1" type="ORF">BDZ94DRAFT_1266077</name>
</gene>
<dbReference type="AlphaFoldDB" id="A0A9P5Y183"/>
<keyword evidence="2" id="KW-1185">Reference proteome</keyword>
<evidence type="ECO:0000313" key="2">
    <source>
        <dbReference type="Proteomes" id="UP000807353"/>
    </source>
</evidence>
<reference evidence="1" key="1">
    <citation type="submission" date="2020-11" db="EMBL/GenBank/DDBJ databases">
        <authorList>
            <consortium name="DOE Joint Genome Institute"/>
            <person name="Ahrendt S."/>
            <person name="Riley R."/>
            <person name="Andreopoulos W."/>
            <person name="Labutti K."/>
            <person name="Pangilinan J."/>
            <person name="Ruiz-Duenas F.J."/>
            <person name="Barrasa J.M."/>
            <person name="Sanchez-Garcia M."/>
            <person name="Camarero S."/>
            <person name="Miyauchi S."/>
            <person name="Serrano A."/>
            <person name="Linde D."/>
            <person name="Babiker R."/>
            <person name="Drula E."/>
            <person name="Ayuso-Fernandez I."/>
            <person name="Pacheco R."/>
            <person name="Padilla G."/>
            <person name="Ferreira P."/>
            <person name="Barriuso J."/>
            <person name="Kellner H."/>
            <person name="Castanera R."/>
            <person name="Alfaro M."/>
            <person name="Ramirez L."/>
            <person name="Pisabarro A.G."/>
            <person name="Kuo A."/>
            <person name="Tritt A."/>
            <person name="Lipzen A."/>
            <person name="He G."/>
            <person name="Yan M."/>
            <person name="Ng V."/>
            <person name="Cullen D."/>
            <person name="Martin F."/>
            <person name="Rosso M.-N."/>
            <person name="Henrissat B."/>
            <person name="Hibbett D."/>
            <person name="Martinez A.T."/>
            <person name="Grigoriev I.V."/>
        </authorList>
    </citation>
    <scope>NUCLEOTIDE SEQUENCE</scope>
    <source>
        <strain evidence="1">CBS 247.69</strain>
    </source>
</reference>
<dbReference type="Proteomes" id="UP000807353">
    <property type="component" value="Unassembled WGS sequence"/>
</dbReference>
<protein>
    <submittedName>
        <fullName evidence="1">Uncharacterized protein</fullName>
    </submittedName>
</protein>
<evidence type="ECO:0000313" key="1">
    <source>
        <dbReference type="EMBL" id="KAF9460377.1"/>
    </source>
</evidence>
<organism evidence="1 2">
    <name type="scientific">Collybia nuda</name>
    <dbReference type="NCBI Taxonomy" id="64659"/>
    <lineage>
        <taxon>Eukaryota</taxon>
        <taxon>Fungi</taxon>
        <taxon>Dikarya</taxon>
        <taxon>Basidiomycota</taxon>
        <taxon>Agaricomycotina</taxon>
        <taxon>Agaricomycetes</taxon>
        <taxon>Agaricomycetidae</taxon>
        <taxon>Agaricales</taxon>
        <taxon>Tricholomatineae</taxon>
        <taxon>Clitocybaceae</taxon>
        <taxon>Collybia</taxon>
    </lineage>
</organism>
<sequence>MHKILLEGLAHLGRCSLLSLLLPTIFPRLRANLLLSSLHGISRYISHRRSGVGNRDMWTLPRKRSRYLRASTCAVA</sequence>
<dbReference type="EMBL" id="MU150299">
    <property type="protein sequence ID" value="KAF9460377.1"/>
    <property type="molecule type" value="Genomic_DNA"/>
</dbReference>
<proteinExistence type="predicted"/>
<comment type="caution">
    <text evidence="1">The sequence shown here is derived from an EMBL/GenBank/DDBJ whole genome shotgun (WGS) entry which is preliminary data.</text>
</comment>
<name>A0A9P5Y183_9AGAR</name>
<accession>A0A9P5Y183</accession>